<evidence type="ECO:0000313" key="2">
    <source>
        <dbReference type="EMBL" id="KKU81060.1"/>
    </source>
</evidence>
<feature type="transmembrane region" description="Helical" evidence="1">
    <location>
        <begin position="53"/>
        <end position="70"/>
    </location>
</feature>
<proteinExistence type="predicted"/>
<evidence type="ECO:0000256" key="1">
    <source>
        <dbReference type="SAM" id="Phobius"/>
    </source>
</evidence>
<sequence length="101" mass="11095">MFLDTLEGNLIAISLILFFTSYLFVLSVSAAFIGRYETSIDQELRQIFTRRGALGTVVWLAALGTLTQTLPDTYTLAIIAAGAFTGLWSFYLGVLAHKAKK</sequence>
<organism evidence="2 3">
    <name type="scientific">Candidatus Gottesmanbacteria bacterium GW2011_GWA1_47_8</name>
    <dbReference type="NCBI Taxonomy" id="1618438"/>
    <lineage>
        <taxon>Bacteria</taxon>
        <taxon>Candidatus Gottesmaniibacteriota</taxon>
    </lineage>
</organism>
<keyword evidence="1" id="KW-0812">Transmembrane</keyword>
<protein>
    <submittedName>
        <fullName evidence="2">Uncharacterized protein</fullName>
    </submittedName>
</protein>
<reference evidence="2 3" key="1">
    <citation type="journal article" date="2015" name="Nature">
        <title>rRNA introns, odd ribosomes, and small enigmatic genomes across a large radiation of phyla.</title>
        <authorList>
            <person name="Brown C.T."/>
            <person name="Hug L.A."/>
            <person name="Thomas B.C."/>
            <person name="Sharon I."/>
            <person name="Castelle C.J."/>
            <person name="Singh A."/>
            <person name="Wilkins M.J."/>
            <person name="Williams K.H."/>
            <person name="Banfield J.F."/>
        </authorList>
    </citation>
    <scope>NUCLEOTIDE SEQUENCE [LARGE SCALE GENOMIC DNA]</scope>
</reference>
<name>A0A0G1WFQ1_9BACT</name>
<feature type="transmembrane region" description="Helical" evidence="1">
    <location>
        <begin position="12"/>
        <end position="33"/>
    </location>
</feature>
<dbReference type="AlphaFoldDB" id="A0A0G1WFQ1"/>
<gene>
    <name evidence="2" type="ORF">UY08_C0003G0011</name>
</gene>
<evidence type="ECO:0000313" key="3">
    <source>
        <dbReference type="Proteomes" id="UP000034212"/>
    </source>
</evidence>
<keyword evidence="1" id="KW-1133">Transmembrane helix</keyword>
<dbReference type="EMBL" id="LCOQ01000003">
    <property type="protein sequence ID" value="KKU81060.1"/>
    <property type="molecule type" value="Genomic_DNA"/>
</dbReference>
<feature type="transmembrane region" description="Helical" evidence="1">
    <location>
        <begin position="76"/>
        <end position="96"/>
    </location>
</feature>
<comment type="caution">
    <text evidence="2">The sequence shown here is derived from an EMBL/GenBank/DDBJ whole genome shotgun (WGS) entry which is preliminary data.</text>
</comment>
<keyword evidence="1" id="KW-0472">Membrane</keyword>
<dbReference type="Proteomes" id="UP000034212">
    <property type="component" value="Unassembled WGS sequence"/>
</dbReference>
<accession>A0A0G1WFQ1</accession>